<sequence length="196" mass="21307">MDKEVELVKSHDLTDETIGAAVSEAPEAVSLGWLTTPVKLTAKDVPNVGLGILGRLDVIGGNWSKKGTIFNSYGVWEEVDTIRSPVDDGIADYIIADLGDFIAVNEDGSIKMRKNYGAVGTKCASFKFADLNGDGKADIVAVDAKGHARAWLNEGIGKWKHTLAPNCWEEMVRGWKRNLTEAKHEDDSFLKPPPTP</sequence>
<dbReference type="SUPFAM" id="SSF69318">
    <property type="entry name" value="Integrin alpha N-terminal domain"/>
    <property type="match status" value="1"/>
</dbReference>
<dbReference type="AlphaFoldDB" id="A0A9P8WFN1"/>
<accession>A0A9P8WFN1</accession>
<proteinExistence type="predicted"/>
<dbReference type="OrthoDB" id="3915838at2759"/>
<dbReference type="Proteomes" id="UP000777438">
    <property type="component" value="Unassembled WGS sequence"/>
</dbReference>
<keyword evidence="2" id="KW-1185">Reference proteome</keyword>
<evidence type="ECO:0008006" key="3">
    <source>
        <dbReference type="Google" id="ProtNLM"/>
    </source>
</evidence>
<evidence type="ECO:0000313" key="2">
    <source>
        <dbReference type="Proteomes" id="UP000777438"/>
    </source>
</evidence>
<protein>
    <recommendedName>
        <fullName evidence="3">VCBS repeat-containing protein</fullName>
    </recommendedName>
</protein>
<name>A0A9P8WFN1_9HYPO</name>
<comment type="caution">
    <text evidence="1">The sequence shown here is derived from an EMBL/GenBank/DDBJ whole genome shotgun (WGS) entry which is preliminary data.</text>
</comment>
<gene>
    <name evidence="1" type="ORF">B0T10DRAFT_453872</name>
</gene>
<dbReference type="InterPro" id="IPR028994">
    <property type="entry name" value="Integrin_alpha_N"/>
</dbReference>
<reference evidence="1 2" key="1">
    <citation type="journal article" date="2021" name="Nat. Commun.">
        <title>Genetic determinants of endophytism in the Arabidopsis root mycobiome.</title>
        <authorList>
            <person name="Mesny F."/>
            <person name="Miyauchi S."/>
            <person name="Thiergart T."/>
            <person name="Pickel B."/>
            <person name="Atanasova L."/>
            <person name="Karlsson M."/>
            <person name="Huettel B."/>
            <person name="Barry K.W."/>
            <person name="Haridas S."/>
            <person name="Chen C."/>
            <person name="Bauer D."/>
            <person name="Andreopoulos W."/>
            <person name="Pangilinan J."/>
            <person name="LaButti K."/>
            <person name="Riley R."/>
            <person name="Lipzen A."/>
            <person name="Clum A."/>
            <person name="Drula E."/>
            <person name="Henrissat B."/>
            <person name="Kohler A."/>
            <person name="Grigoriev I.V."/>
            <person name="Martin F.M."/>
            <person name="Hacquard S."/>
        </authorList>
    </citation>
    <scope>NUCLEOTIDE SEQUENCE [LARGE SCALE GENOMIC DNA]</scope>
    <source>
        <strain evidence="1 2">MPI-CAGE-CH-0241</strain>
    </source>
</reference>
<dbReference type="EMBL" id="JAGPYM010000002">
    <property type="protein sequence ID" value="KAH6898546.1"/>
    <property type="molecule type" value="Genomic_DNA"/>
</dbReference>
<evidence type="ECO:0000313" key="1">
    <source>
        <dbReference type="EMBL" id="KAH6898546.1"/>
    </source>
</evidence>
<organism evidence="1 2">
    <name type="scientific">Thelonectria olida</name>
    <dbReference type="NCBI Taxonomy" id="1576542"/>
    <lineage>
        <taxon>Eukaryota</taxon>
        <taxon>Fungi</taxon>
        <taxon>Dikarya</taxon>
        <taxon>Ascomycota</taxon>
        <taxon>Pezizomycotina</taxon>
        <taxon>Sordariomycetes</taxon>
        <taxon>Hypocreomycetidae</taxon>
        <taxon>Hypocreales</taxon>
        <taxon>Nectriaceae</taxon>
        <taxon>Thelonectria</taxon>
    </lineage>
</organism>